<dbReference type="InterPro" id="IPR003369">
    <property type="entry name" value="TatA/B/E"/>
</dbReference>
<reference evidence="11" key="1">
    <citation type="journal article" date="2019" name="Int. J. Syst. Evol. Microbiol.">
        <title>The Global Catalogue of Microorganisms (GCM) 10K type strain sequencing project: providing services to taxonomists for standard genome sequencing and annotation.</title>
        <authorList>
            <consortium name="The Broad Institute Genomics Platform"/>
            <consortium name="The Broad Institute Genome Sequencing Center for Infectious Disease"/>
            <person name="Wu L."/>
            <person name="Ma J."/>
        </authorList>
    </citation>
    <scope>NUCLEOTIDE SEQUENCE [LARGE SCALE GENOMIC DNA]</scope>
    <source>
        <strain evidence="11">KCTC 13128</strain>
    </source>
</reference>
<evidence type="ECO:0000313" key="11">
    <source>
        <dbReference type="Proteomes" id="UP001595279"/>
    </source>
</evidence>
<evidence type="ECO:0000256" key="4">
    <source>
        <dbReference type="ARBA" id="ARBA00022692"/>
    </source>
</evidence>
<dbReference type="NCBIfam" id="TIGR01411">
    <property type="entry name" value="tatAE"/>
    <property type="match status" value="1"/>
</dbReference>
<evidence type="ECO:0000256" key="9">
    <source>
        <dbReference type="HAMAP-Rule" id="MF_00236"/>
    </source>
</evidence>
<evidence type="ECO:0000313" key="10">
    <source>
        <dbReference type="EMBL" id="MFC3039840.1"/>
    </source>
</evidence>
<comment type="function">
    <text evidence="9">Part of the twin-arginine translocation (Tat) system that transports large folded proteins containing a characteristic twin-arginine motif in their signal peptide across membranes. TatA could form the protein-conducting channel of the Tat system.</text>
</comment>
<dbReference type="InterPro" id="IPR006312">
    <property type="entry name" value="TatA/E"/>
</dbReference>
<keyword evidence="6 9" id="KW-1133">Transmembrane helix</keyword>
<evidence type="ECO:0000256" key="2">
    <source>
        <dbReference type="ARBA" id="ARBA00022448"/>
    </source>
</evidence>
<evidence type="ECO:0000256" key="8">
    <source>
        <dbReference type="ARBA" id="ARBA00023136"/>
    </source>
</evidence>
<evidence type="ECO:0000256" key="1">
    <source>
        <dbReference type="ARBA" id="ARBA00004162"/>
    </source>
</evidence>
<dbReference type="Gene3D" id="1.20.5.3310">
    <property type="match status" value="1"/>
</dbReference>
<keyword evidence="3 9" id="KW-1003">Cell membrane</keyword>
<comment type="caution">
    <text evidence="10">The sequence shown here is derived from an EMBL/GenBank/DDBJ whole genome shotgun (WGS) entry which is preliminary data.</text>
</comment>
<comment type="subunit">
    <text evidence="9">Forms a complex with TatC.</text>
</comment>
<organism evidence="10 11">
    <name type="scientific">Virgibacillus xinjiangensis</name>
    <dbReference type="NCBI Taxonomy" id="393090"/>
    <lineage>
        <taxon>Bacteria</taxon>
        <taxon>Bacillati</taxon>
        <taxon>Bacillota</taxon>
        <taxon>Bacilli</taxon>
        <taxon>Bacillales</taxon>
        <taxon>Bacillaceae</taxon>
        <taxon>Virgibacillus</taxon>
    </lineage>
</organism>
<evidence type="ECO:0000256" key="3">
    <source>
        <dbReference type="ARBA" id="ARBA00022475"/>
    </source>
</evidence>
<dbReference type="EMBL" id="JBHRSA010000025">
    <property type="protein sequence ID" value="MFC3039840.1"/>
    <property type="molecule type" value="Genomic_DNA"/>
</dbReference>
<name>A0ABV7CUB0_9BACI</name>
<dbReference type="NCBIfam" id="NF011430">
    <property type="entry name" value="PRK14861.1"/>
    <property type="match status" value="1"/>
</dbReference>
<protein>
    <recommendedName>
        <fullName evidence="9">Sec-independent protein translocase protein TatA</fullName>
    </recommendedName>
</protein>
<dbReference type="PANTHER" id="PTHR42982:SF1">
    <property type="entry name" value="SEC-INDEPENDENT PROTEIN TRANSLOCASE PROTEIN TATA"/>
    <property type="match status" value="1"/>
</dbReference>
<keyword evidence="11" id="KW-1185">Reference proteome</keyword>
<dbReference type="PANTHER" id="PTHR42982">
    <property type="entry name" value="SEC-INDEPENDENT PROTEIN TRANSLOCASE PROTEIN TATA"/>
    <property type="match status" value="1"/>
</dbReference>
<keyword evidence="2 9" id="KW-0813">Transport</keyword>
<proteinExistence type="inferred from homology"/>
<keyword evidence="5 9" id="KW-0653">Protein transport</keyword>
<feature type="transmembrane region" description="Helical" evidence="9">
    <location>
        <begin position="6"/>
        <end position="23"/>
    </location>
</feature>
<sequence length="59" mass="6362">MGLSNIGIPGFILILLISLIIFGPKKLPEIGRAFGETLSSFKQAATEMIDDESAKDPKK</sequence>
<gene>
    <name evidence="9 10" type="primary">tatA</name>
    <name evidence="10" type="ORF">ACFOGI_06210</name>
</gene>
<dbReference type="Proteomes" id="UP001595279">
    <property type="component" value="Unassembled WGS sequence"/>
</dbReference>
<evidence type="ECO:0000256" key="7">
    <source>
        <dbReference type="ARBA" id="ARBA00023010"/>
    </source>
</evidence>
<accession>A0ABV7CUB0</accession>
<evidence type="ECO:0000256" key="6">
    <source>
        <dbReference type="ARBA" id="ARBA00022989"/>
    </source>
</evidence>
<dbReference type="RefSeq" id="WP_390270067.1">
    <property type="nucleotide sequence ID" value="NZ_JBHRSA010000025.1"/>
</dbReference>
<dbReference type="Pfam" id="PF02416">
    <property type="entry name" value="TatA_B_E"/>
    <property type="match status" value="1"/>
</dbReference>
<dbReference type="HAMAP" id="MF_00236">
    <property type="entry name" value="TatA_E"/>
    <property type="match status" value="1"/>
</dbReference>
<comment type="subcellular location">
    <subcellularLocation>
        <location evidence="1 9">Cell membrane</location>
        <topology evidence="1 9">Single-pass membrane protein</topology>
    </subcellularLocation>
</comment>
<comment type="similarity">
    <text evidence="9">Belongs to the TatA/E family.</text>
</comment>
<keyword evidence="7 9" id="KW-0811">Translocation</keyword>
<evidence type="ECO:0000256" key="5">
    <source>
        <dbReference type="ARBA" id="ARBA00022927"/>
    </source>
</evidence>
<keyword evidence="8 9" id="KW-0472">Membrane</keyword>
<keyword evidence="4 9" id="KW-0812">Transmembrane</keyword>